<dbReference type="InterPro" id="IPR007627">
    <property type="entry name" value="RNA_pol_sigma70_r2"/>
</dbReference>
<evidence type="ECO:0000256" key="4">
    <source>
        <dbReference type="ARBA" id="ARBA00023163"/>
    </source>
</evidence>
<dbReference type="NCBIfam" id="TIGR02937">
    <property type="entry name" value="sigma70-ECF"/>
    <property type="match status" value="1"/>
</dbReference>
<dbReference type="SUPFAM" id="SSF88946">
    <property type="entry name" value="Sigma2 domain of RNA polymerase sigma factors"/>
    <property type="match status" value="1"/>
</dbReference>
<accession>A0A0F5IJM8</accession>
<dbReference type="Gene3D" id="1.10.1740.10">
    <property type="match status" value="1"/>
</dbReference>
<dbReference type="EMBL" id="AQHV01000029">
    <property type="protein sequence ID" value="KKB45342.1"/>
    <property type="molecule type" value="Genomic_DNA"/>
</dbReference>
<feature type="domain" description="RNA polymerase sigma factor 70 region 4 type 2" evidence="6">
    <location>
        <begin position="134"/>
        <end position="186"/>
    </location>
</feature>
<reference evidence="7 8" key="1">
    <citation type="submission" date="2013-04" db="EMBL/GenBank/DDBJ databases">
        <title>The Genome Sequence of Parabacteroides goldsteinii DSM 19448.</title>
        <authorList>
            <consortium name="The Broad Institute Genomics Platform"/>
            <person name="Earl A."/>
            <person name="Ward D."/>
            <person name="Feldgarden M."/>
            <person name="Gevers D."/>
            <person name="Martens E."/>
            <person name="Sakamoto M."/>
            <person name="Benno Y."/>
            <person name="Song Y."/>
            <person name="Liu C."/>
            <person name="Lee J."/>
            <person name="Bolanos M."/>
            <person name="Vaisanen M.L."/>
            <person name="Finegold S.M."/>
            <person name="Walker B."/>
            <person name="Young S."/>
            <person name="Zeng Q."/>
            <person name="Gargeya S."/>
            <person name="Fitzgerald M."/>
            <person name="Haas B."/>
            <person name="Abouelleil A."/>
            <person name="Allen A.W."/>
            <person name="Alvarado L."/>
            <person name="Arachchi H.M."/>
            <person name="Berlin A.M."/>
            <person name="Chapman S.B."/>
            <person name="Gainer-Dewar J."/>
            <person name="Goldberg J."/>
            <person name="Griggs A."/>
            <person name="Gujja S."/>
            <person name="Hansen M."/>
            <person name="Howarth C."/>
            <person name="Imamovic A."/>
            <person name="Ireland A."/>
            <person name="Larimer J."/>
            <person name="McCowan C."/>
            <person name="Murphy C."/>
            <person name="Pearson M."/>
            <person name="Poon T.W."/>
            <person name="Priest M."/>
            <person name="Roberts A."/>
            <person name="Saif S."/>
            <person name="Shea T."/>
            <person name="Sisk P."/>
            <person name="Sykes S."/>
            <person name="Wortman J."/>
            <person name="Nusbaum C."/>
            <person name="Birren B."/>
        </authorList>
    </citation>
    <scope>NUCLEOTIDE SEQUENCE [LARGE SCALE GENOMIC DNA]</scope>
    <source>
        <strain evidence="7 8">DSM 19448</strain>
    </source>
</reference>
<dbReference type="PANTHER" id="PTHR43133:SF46">
    <property type="entry name" value="RNA POLYMERASE SIGMA-70 FACTOR ECF SUBFAMILY"/>
    <property type="match status" value="1"/>
</dbReference>
<keyword evidence="2" id="KW-0805">Transcription regulation</keyword>
<dbReference type="GO" id="GO:0006352">
    <property type="term" value="P:DNA-templated transcription initiation"/>
    <property type="evidence" value="ECO:0007669"/>
    <property type="project" value="InterPro"/>
</dbReference>
<evidence type="ECO:0000259" key="5">
    <source>
        <dbReference type="Pfam" id="PF04542"/>
    </source>
</evidence>
<proteinExistence type="inferred from homology"/>
<dbReference type="PATRIC" id="fig|927665.4.peg.5120"/>
<evidence type="ECO:0000313" key="8">
    <source>
        <dbReference type="Proteomes" id="UP000033047"/>
    </source>
</evidence>
<gene>
    <name evidence="7" type="ORF">HMPREF1535_04996</name>
</gene>
<evidence type="ECO:0000256" key="3">
    <source>
        <dbReference type="ARBA" id="ARBA00023082"/>
    </source>
</evidence>
<dbReference type="SUPFAM" id="SSF88659">
    <property type="entry name" value="Sigma3 and sigma4 domains of RNA polymerase sigma factors"/>
    <property type="match status" value="1"/>
</dbReference>
<comment type="caution">
    <text evidence="7">The sequence shown here is derived from an EMBL/GenBank/DDBJ whole genome shotgun (WGS) entry which is preliminary data.</text>
</comment>
<name>A0A0F5IJM8_9BACT</name>
<dbReference type="InterPro" id="IPR014284">
    <property type="entry name" value="RNA_pol_sigma-70_dom"/>
</dbReference>
<dbReference type="STRING" id="927665.HMPREF1535_04996"/>
<evidence type="ECO:0000256" key="1">
    <source>
        <dbReference type="ARBA" id="ARBA00010641"/>
    </source>
</evidence>
<comment type="similarity">
    <text evidence="1">Belongs to the sigma-70 factor family. ECF subfamily.</text>
</comment>
<dbReference type="Gene3D" id="1.10.10.10">
    <property type="entry name" value="Winged helix-like DNA-binding domain superfamily/Winged helix DNA-binding domain"/>
    <property type="match status" value="1"/>
</dbReference>
<dbReference type="AlphaFoldDB" id="A0A0F5IJM8"/>
<feature type="domain" description="RNA polymerase sigma-70 region 2" evidence="5">
    <location>
        <begin position="32"/>
        <end position="96"/>
    </location>
</feature>
<dbReference type="GO" id="GO:0003677">
    <property type="term" value="F:DNA binding"/>
    <property type="evidence" value="ECO:0007669"/>
    <property type="project" value="InterPro"/>
</dbReference>
<dbReference type="Pfam" id="PF04542">
    <property type="entry name" value="Sigma70_r2"/>
    <property type="match status" value="1"/>
</dbReference>
<dbReference type="InterPro" id="IPR013325">
    <property type="entry name" value="RNA_pol_sigma_r2"/>
</dbReference>
<dbReference type="InterPro" id="IPR039425">
    <property type="entry name" value="RNA_pol_sigma-70-like"/>
</dbReference>
<dbReference type="InterPro" id="IPR036388">
    <property type="entry name" value="WH-like_DNA-bd_sf"/>
</dbReference>
<dbReference type="InterPro" id="IPR014327">
    <property type="entry name" value="RNA_pol_sigma70_bacteroid"/>
</dbReference>
<dbReference type="GO" id="GO:0016987">
    <property type="term" value="F:sigma factor activity"/>
    <property type="evidence" value="ECO:0007669"/>
    <property type="project" value="UniProtKB-KW"/>
</dbReference>
<dbReference type="Pfam" id="PF08281">
    <property type="entry name" value="Sigma70_r4_2"/>
    <property type="match status" value="1"/>
</dbReference>
<dbReference type="Proteomes" id="UP000033047">
    <property type="component" value="Unassembled WGS sequence"/>
</dbReference>
<keyword evidence="3" id="KW-0731">Sigma factor</keyword>
<keyword evidence="4" id="KW-0804">Transcription</keyword>
<dbReference type="CDD" id="cd06171">
    <property type="entry name" value="Sigma70_r4"/>
    <property type="match status" value="1"/>
</dbReference>
<dbReference type="InterPro" id="IPR013324">
    <property type="entry name" value="RNA_pol_sigma_r3/r4-like"/>
</dbReference>
<protein>
    <submittedName>
        <fullName evidence="7">RNA polymerase sigma-70 factor</fullName>
    </submittedName>
</protein>
<evidence type="ECO:0000313" key="7">
    <source>
        <dbReference type="EMBL" id="KKB45342.1"/>
    </source>
</evidence>
<dbReference type="NCBIfam" id="TIGR02985">
    <property type="entry name" value="Sig70_bacteroi1"/>
    <property type="match status" value="1"/>
</dbReference>
<evidence type="ECO:0000259" key="6">
    <source>
        <dbReference type="Pfam" id="PF08281"/>
    </source>
</evidence>
<evidence type="ECO:0000256" key="2">
    <source>
        <dbReference type="ARBA" id="ARBA00023015"/>
    </source>
</evidence>
<dbReference type="HOGENOM" id="CLU_047691_4_3_10"/>
<dbReference type="InterPro" id="IPR013249">
    <property type="entry name" value="RNA_pol_sigma70_r4_t2"/>
</dbReference>
<sequence length="206" mass="24161">MLSDSIKKRSVNIEKEVIQRVNNGDTKAFELLYSTYYVYLCAVAVKYVYKPEMAEEIVNDVFLNVWNNRSSLFYPIKAYLVRAVQNQCLSYYRKKRLDEIAVSDIKDYTVEIYEQLVYLDSSPLACLENKELANQISKAIDQLPEKCREIFIQHLYYNKTYEEIARMKNISSSTVRVQIKQGLSKLRVLLGDLYPVVCLLFDIFQK</sequence>
<organism evidence="7 8">
    <name type="scientific">Parabacteroides goldsteinii DSM 19448 = WAL 12034</name>
    <dbReference type="NCBI Taxonomy" id="927665"/>
    <lineage>
        <taxon>Bacteria</taxon>
        <taxon>Pseudomonadati</taxon>
        <taxon>Bacteroidota</taxon>
        <taxon>Bacteroidia</taxon>
        <taxon>Bacteroidales</taxon>
        <taxon>Tannerellaceae</taxon>
        <taxon>Parabacteroides</taxon>
    </lineage>
</organism>
<dbReference type="PANTHER" id="PTHR43133">
    <property type="entry name" value="RNA POLYMERASE ECF-TYPE SIGMA FACTO"/>
    <property type="match status" value="1"/>
</dbReference>